<dbReference type="Proteomes" id="UP001141259">
    <property type="component" value="Unassembled WGS sequence"/>
</dbReference>
<reference evidence="2" key="1">
    <citation type="submission" date="2022-08" db="EMBL/GenBank/DDBJ databases">
        <authorList>
            <person name="Tistechok S."/>
            <person name="Samborskyy M."/>
            <person name="Roman I."/>
        </authorList>
    </citation>
    <scope>NUCLEOTIDE SEQUENCE</scope>
    <source>
        <strain evidence="2">DSM 103496</strain>
    </source>
</reference>
<accession>A0A9X3AGT1</accession>
<keyword evidence="3" id="KW-1185">Reference proteome</keyword>
<feature type="compositionally biased region" description="Low complexity" evidence="1">
    <location>
        <begin position="139"/>
        <end position="157"/>
    </location>
</feature>
<protein>
    <submittedName>
        <fullName evidence="2">Uncharacterized protein</fullName>
    </submittedName>
</protein>
<dbReference type="AlphaFoldDB" id="A0A9X3AGT1"/>
<comment type="caution">
    <text evidence="2">The sequence shown here is derived from an EMBL/GenBank/DDBJ whole genome shotgun (WGS) entry which is preliminary data.</text>
</comment>
<proteinExistence type="predicted"/>
<evidence type="ECO:0000256" key="1">
    <source>
        <dbReference type="SAM" id="MobiDB-lite"/>
    </source>
</evidence>
<evidence type="ECO:0000313" key="2">
    <source>
        <dbReference type="EMBL" id="MCS7478740.1"/>
    </source>
</evidence>
<gene>
    <name evidence="2" type="ORF">NZH93_17910</name>
</gene>
<evidence type="ECO:0000313" key="3">
    <source>
        <dbReference type="Proteomes" id="UP001141259"/>
    </source>
</evidence>
<organism evidence="2 3">
    <name type="scientific">Umezawaea endophytica</name>
    <dbReference type="NCBI Taxonomy" id="1654476"/>
    <lineage>
        <taxon>Bacteria</taxon>
        <taxon>Bacillati</taxon>
        <taxon>Actinomycetota</taxon>
        <taxon>Actinomycetes</taxon>
        <taxon>Pseudonocardiales</taxon>
        <taxon>Pseudonocardiaceae</taxon>
        <taxon>Umezawaea</taxon>
    </lineage>
</organism>
<name>A0A9X3AGT1_9PSEU</name>
<dbReference type="EMBL" id="JANYMP010000007">
    <property type="protein sequence ID" value="MCS7478740.1"/>
    <property type="molecule type" value="Genomic_DNA"/>
</dbReference>
<dbReference type="RefSeq" id="WP_259624241.1">
    <property type="nucleotide sequence ID" value="NZ_JANYMP010000007.1"/>
</dbReference>
<feature type="region of interest" description="Disordered" evidence="1">
    <location>
        <begin position="115"/>
        <end position="157"/>
    </location>
</feature>
<sequence length="157" mass="17023">MVTENGQDATAAMLATWMDQRHGAPDPITEMRGLLMVASTNQQVDRLNAGAQAIRAARNELGRGRTYDLPGSRSLHLRTGDYVMIRINQREEGMPDAYNGYRGYISRIHATAASTSAGNAAPLMGSGWWRRRPSPPTTSPRADSPSATPSPSTRAKV</sequence>